<dbReference type="GO" id="GO:0008483">
    <property type="term" value="F:transaminase activity"/>
    <property type="evidence" value="ECO:0007669"/>
    <property type="project" value="UniProtKB-KW"/>
</dbReference>
<dbReference type="Gene3D" id="3.40.50.300">
    <property type="entry name" value="P-loop containing nucleotide triphosphate hydrolases"/>
    <property type="match status" value="1"/>
</dbReference>
<evidence type="ECO:0000256" key="1">
    <source>
        <dbReference type="ARBA" id="ARBA00009320"/>
    </source>
</evidence>
<protein>
    <submittedName>
        <fullName evidence="2">Branched-chain amino acid aminotransferase</fullName>
    </submittedName>
</protein>
<dbReference type="SUPFAM" id="SSF52540">
    <property type="entry name" value="P-loop containing nucleoside triphosphate hydrolases"/>
    <property type="match status" value="1"/>
</dbReference>
<accession>A0A1E7ZGE8</accession>
<gene>
    <name evidence="2" type="ORF">BFC18_02850</name>
</gene>
<dbReference type="GO" id="GO:0019752">
    <property type="term" value="P:carboxylic acid metabolic process"/>
    <property type="evidence" value="ECO:0007669"/>
    <property type="project" value="TreeGrafter"/>
</dbReference>
<dbReference type="AlphaFoldDB" id="A0A1E7ZGE8"/>
<dbReference type="PANTHER" id="PTHR42743">
    <property type="entry name" value="AMINO-ACID AMINOTRANSFERASE"/>
    <property type="match status" value="1"/>
</dbReference>
<dbReference type="Pfam" id="PF19798">
    <property type="entry name" value="Sulfotransfer_5"/>
    <property type="match status" value="1"/>
</dbReference>
<keyword evidence="2" id="KW-0808">Transferase</keyword>
<evidence type="ECO:0000313" key="2">
    <source>
        <dbReference type="EMBL" id="OFC72512.1"/>
    </source>
</evidence>
<proteinExistence type="inferred from homology"/>
<dbReference type="STRING" id="1656094.BFC18_02850"/>
<name>A0A1E7ZGE8_9ALTE</name>
<comment type="caution">
    <text evidence="2">The sequence shown here is derived from an EMBL/GenBank/DDBJ whole genome shotgun (WGS) entry which is preliminary data.</text>
</comment>
<dbReference type="InterPro" id="IPR050571">
    <property type="entry name" value="Class-IV_PLP-Dep_Aminotrnsfr"/>
</dbReference>
<keyword evidence="2" id="KW-0032">Aminotransferase</keyword>
<dbReference type="EMBL" id="MDHN01000004">
    <property type="protein sequence ID" value="OFC72512.1"/>
    <property type="molecule type" value="Genomic_DNA"/>
</dbReference>
<dbReference type="OrthoDB" id="272985at2"/>
<dbReference type="Proteomes" id="UP000175691">
    <property type="component" value="Unassembled WGS sequence"/>
</dbReference>
<sequence length="241" mass="26930">MRIAMWSGPRNLSTAMMYAFAARQDCGVVDEPFYAAFLKASGEVHPMQEEILASQPQSADDVIAQCLGEAPNGKSVFYQKHMTHHMMPDFPMAWTDNVMNVFLLRHPARVIASYHEKREKPVLDDIGIRQQALLFQRQLDKTGTPPVVIDSDDLLVNPAAGLQALCEAIGIPYDPGMLHWSAGGNEADGVWASHWYNAVWASTGLKASPMKPLPELDDELQAVCEQALPYYRQLEPFKLKF</sequence>
<reference evidence="2 3" key="1">
    <citation type="submission" date="2016-08" db="EMBL/GenBank/DDBJ databases">
        <authorList>
            <person name="Seilhamer J.J."/>
        </authorList>
    </citation>
    <scope>NUCLEOTIDE SEQUENCE [LARGE SCALE GENOMIC DNA]</scope>
    <source>
        <strain evidence="2 3">KCTC 42603</strain>
    </source>
</reference>
<dbReference type="RefSeq" id="WP_070123426.1">
    <property type="nucleotide sequence ID" value="NZ_MDHN01000004.1"/>
</dbReference>
<dbReference type="InterPro" id="IPR027417">
    <property type="entry name" value="P-loop_NTPase"/>
</dbReference>
<evidence type="ECO:0000313" key="3">
    <source>
        <dbReference type="Proteomes" id="UP000175691"/>
    </source>
</evidence>
<dbReference type="PANTHER" id="PTHR42743:SF11">
    <property type="entry name" value="AMINODEOXYCHORISMATE LYASE"/>
    <property type="match status" value="1"/>
</dbReference>
<comment type="similarity">
    <text evidence="1">Belongs to the class-IV pyridoxal-phosphate-dependent aminotransferase family.</text>
</comment>
<organism evidence="2 3">
    <name type="scientific">Alteromonas confluentis</name>
    <dbReference type="NCBI Taxonomy" id="1656094"/>
    <lineage>
        <taxon>Bacteria</taxon>
        <taxon>Pseudomonadati</taxon>
        <taxon>Pseudomonadota</taxon>
        <taxon>Gammaproteobacteria</taxon>
        <taxon>Alteromonadales</taxon>
        <taxon>Alteromonadaceae</taxon>
        <taxon>Alteromonas/Salinimonas group</taxon>
        <taxon>Alteromonas</taxon>
    </lineage>
</organism>
<keyword evidence="3" id="KW-1185">Reference proteome</keyword>